<sequence>MNALQTTGGLDEADPHIEEEFERFWDDLAQDVETERAVSVDDSLPSTETGDGLKPVAFEEQVAEVRAVVNGKASHREILRKILAYCIKLRELGDIERTVQAYPEFAYAAQNPYRLIAYLVDGGGLEQVDLDEYGDIVTDERKQGLSEDEVDDLVLTYGFATTAAGRVVADEMAPRKRIDKLLSHMPERFDAYVDLLDFCREPKSMTAIDNLFGGRDLSHLKSLNTGSTVAIKPSAFVDKLERAGGIVWKDGWVLTDEGKTFLEAVLEGRG</sequence>
<gene>
    <name evidence="1" type="ORF">GS424_005310</name>
</gene>
<name>A0A6L7IV53_9ACTN</name>
<organism evidence="1 2">
    <name type="scientific">Eggerthella guodeyinii</name>
    <dbReference type="NCBI Taxonomy" id="2690837"/>
    <lineage>
        <taxon>Bacteria</taxon>
        <taxon>Bacillati</taxon>
        <taxon>Actinomycetota</taxon>
        <taxon>Coriobacteriia</taxon>
        <taxon>Eggerthellales</taxon>
        <taxon>Eggerthellaceae</taxon>
        <taxon>Eggerthella</taxon>
    </lineage>
</organism>
<dbReference type="AlphaFoldDB" id="A0A6L7IV53"/>
<dbReference type="Proteomes" id="UP000478463">
    <property type="component" value="Chromosome"/>
</dbReference>
<reference evidence="1 2" key="1">
    <citation type="submission" date="2020-10" db="EMBL/GenBank/DDBJ databases">
        <title>Eggerthella sp. nov., isolated from human feces.</title>
        <authorList>
            <person name="Yajun G."/>
        </authorList>
    </citation>
    <scope>NUCLEOTIDE SEQUENCE [LARGE SCALE GENOMIC DNA]</scope>
    <source>
        <strain evidence="1 2">HF-1101</strain>
    </source>
</reference>
<evidence type="ECO:0000313" key="1">
    <source>
        <dbReference type="EMBL" id="QOS69265.1"/>
    </source>
</evidence>
<dbReference type="KEGG" id="egd:GS424_005310"/>
<evidence type="ECO:0000313" key="2">
    <source>
        <dbReference type="Proteomes" id="UP000478463"/>
    </source>
</evidence>
<proteinExistence type="predicted"/>
<protein>
    <submittedName>
        <fullName evidence="1">Uncharacterized protein</fullName>
    </submittedName>
</protein>
<accession>A0A6L7IV53</accession>
<dbReference type="RefSeq" id="WP_160943105.1">
    <property type="nucleotide sequence ID" value="NZ_CP063310.1"/>
</dbReference>
<dbReference type="EMBL" id="CP063310">
    <property type="protein sequence ID" value="QOS69265.1"/>
    <property type="molecule type" value="Genomic_DNA"/>
</dbReference>